<organism evidence="3 4">
    <name type="scientific">Coffea arabica</name>
    <name type="common">Arabian coffee</name>
    <dbReference type="NCBI Taxonomy" id="13443"/>
    <lineage>
        <taxon>Eukaryota</taxon>
        <taxon>Viridiplantae</taxon>
        <taxon>Streptophyta</taxon>
        <taxon>Embryophyta</taxon>
        <taxon>Tracheophyta</taxon>
        <taxon>Spermatophyta</taxon>
        <taxon>Magnoliopsida</taxon>
        <taxon>eudicotyledons</taxon>
        <taxon>Gunneridae</taxon>
        <taxon>Pentapetalae</taxon>
        <taxon>asterids</taxon>
        <taxon>lamiids</taxon>
        <taxon>Gentianales</taxon>
        <taxon>Rubiaceae</taxon>
        <taxon>Ixoroideae</taxon>
        <taxon>Gardenieae complex</taxon>
        <taxon>Bertiereae - Coffeeae clade</taxon>
        <taxon>Coffeeae</taxon>
        <taxon>Coffea</taxon>
    </lineage>
</organism>
<evidence type="ECO:0000256" key="1">
    <source>
        <dbReference type="ARBA" id="ARBA00022737"/>
    </source>
</evidence>
<sequence>MDLCNRHLLLPYSSMQPSEGLSAIDPIPRYTSLISQCINAKNLKLGRQLHSLLIKTALTLNTFVTNRLMDMYSKCNSIACAEKAFIDVPVKNSHSWNIIISAYAQMGWFSKAYQLFDLMPERNVVSYNSVISSLTKHGFYRESINIFKRMQKEDSLRIDGYTVVSLVNACASLGSLRLLGQVHGAAIVNGLQFGVVLCNSLIDAYGKCGRPQWSYMVFSHMQERDIVSWTSIVVAYAQAGRLEESCKVFDQMPERNVVSWTALISGFAQNGQGEKALYLFSQMLEEGIVPSAFSYVSVLSACADLALVERGKQVHGRITRGASTADYHNAYVVNALVDMYCKCGDMRSAMTLFKRFHDKDVVTWNSMITGLAQNGQAESSLALFKCMRETRVHPNYVTFLGVLSACSHAGLVSEGFQILDRMEKDFGIVPRLDHYAILIDLLGRKNKFKEACELVERAPEGSDHVGMWGALLSACRIHGNIHLATRAAEALFELEPENSARYVMLSNVYSAAGWWDEACRVRHLMDERGLSKEAAYSWIEVRNIRHEFISKDRTHSEIEEMLRKLVDQMKDAGYIPLIPILFFPDDRVS</sequence>
<feature type="repeat" description="PPR" evidence="2">
    <location>
        <begin position="225"/>
        <end position="255"/>
    </location>
</feature>
<dbReference type="PANTHER" id="PTHR47926">
    <property type="entry name" value="PENTATRICOPEPTIDE REPEAT-CONTAINING PROTEIN"/>
    <property type="match status" value="1"/>
</dbReference>
<dbReference type="InterPro" id="IPR046960">
    <property type="entry name" value="PPR_At4g14850-like_plant"/>
</dbReference>
<feature type="repeat" description="PPR" evidence="2">
    <location>
        <begin position="329"/>
        <end position="359"/>
    </location>
</feature>
<evidence type="ECO:0000256" key="2">
    <source>
        <dbReference type="PROSITE-ProRule" id="PRU00708"/>
    </source>
</evidence>
<feature type="repeat" description="PPR" evidence="2">
    <location>
        <begin position="256"/>
        <end position="290"/>
    </location>
</feature>
<dbReference type="InterPro" id="IPR046848">
    <property type="entry name" value="E_motif"/>
</dbReference>
<dbReference type="NCBIfam" id="TIGR00756">
    <property type="entry name" value="PPR"/>
    <property type="match status" value="8"/>
</dbReference>
<dbReference type="GeneID" id="140036933"/>
<proteinExistence type="predicted"/>
<keyword evidence="3" id="KW-1185">Reference proteome</keyword>
<keyword evidence="1" id="KW-0677">Repeat</keyword>
<dbReference type="Proteomes" id="UP001652660">
    <property type="component" value="Chromosome 2e"/>
</dbReference>
<dbReference type="InterPro" id="IPR011990">
    <property type="entry name" value="TPR-like_helical_dom_sf"/>
</dbReference>
<evidence type="ECO:0000313" key="3">
    <source>
        <dbReference type="Proteomes" id="UP001652660"/>
    </source>
</evidence>
<protein>
    <submittedName>
        <fullName evidence="4">Pentatricopeptide repeat-containing protein At2g21090-like</fullName>
    </submittedName>
</protein>
<dbReference type="RefSeq" id="XP_071936281.1">
    <property type="nucleotide sequence ID" value="XM_072080180.1"/>
</dbReference>
<dbReference type="PANTHER" id="PTHR47926:SF346">
    <property type="entry name" value="PENTATRICOPEPTIDE REPEAT-CONTAINING PROTEIN"/>
    <property type="match status" value="1"/>
</dbReference>
<evidence type="ECO:0000313" key="4">
    <source>
        <dbReference type="RefSeq" id="XP_071936281.1"/>
    </source>
</evidence>
<gene>
    <name evidence="4" type="primary">LOC140036933</name>
</gene>
<feature type="repeat" description="PPR" evidence="2">
    <location>
        <begin position="92"/>
        <end position="126"/>
    </location>
</feature>
<dbReference type="SUPFAM" id="SSF48452">
    <property type="entry name" value="TPR-like"/>
    <property type="match status" value="1"/>
</dbReference>
<dbReference type="Gene3D" id="1.25.40.10">
    <property type="entry name" value="Tetratricopeptide repeat domain"/>
    <property type="match status" value="3"/>
</dbReference>
<dbReference type="Pfam" id="PF01535">
    <property type="entry name" value="PPR"/>
    <property type="match status" value="4"/>
</dbReference>
<feature type="repeat" description="PPR" evidence="2">
    <location>
        <begin position="360"/>
        <end position="394"/>
    </location>
</feature>
<dbReference type="PROSITE" id="PS51375">
    <property type="entry name" value="PPR"/>
    <property type="match status" value="5"/>
</dbReference>
<dbReference type="Pfam" id="PF20431">
    <property type="entry name" value="E_motif"/>
    <property type="match status" value="1"/>
</dbReference>
<accession>A0ABM4WWY1</accession>
<dbReference type="InterPro" id="IPR002885">
    <property type="entry name" value="PPR_rpt"/>
</dbReference>
<reference evidence="4" key="1">
    <citation type="submission" date="2025-08" db="UniProtKB">
        <authorList>
            <consortium name="RefSeq"/>
        </authorList>
    </citation>
    <scope>IDENTIFICATION</scope>
    <source>
        <tissue evidence="4">Leaves</tissue>
    </source>
</reference>
<dbReference type="Pfam" id="PF13041">
    <property type="entry name" value="PPR_2"/>
    <property type="match status" value="2"/>
</dbReference>
<name>A0ABM4WWY1_COFAR</name>